<dbReference type="SUPFAM" id="SSF56801">
    <property type="entry name" value="Acetyl-CoA synthetase-like"/>
    <property type="match status" value="1"/>
</dbReference>
<reference evidence="2" key="1">
    <citation type="submission" date="2016-08" db="EMBL/GenBank/DDBJ databases">
        <title>Complete genome of Cloacibacillus porcorum.</title>
        <authorList>
            <person name="Looft T."/>
            <person name="Bayles D.O."/>
            <person name="Alt D.P."/>
        </authorList>
    </citation>
    <scope>NUCLEOTIDE SEQUENCE [LARGE SCALE GENOMIC DNA]</scope>
    <source>
        <strain evidence="2">CL-84</strain>
    </source>
</reference>
<dbReference type="AlphaFoldDB" id="A0A1B2I6V7"/>
<dbReference type="InterPro" id="IPR053158">
    <property type="entry name" value="CapK_Type1_Caps_Biosynth"/>
</dbReference>
<organism evidence="2 3">
    <name type="scientific">Cloacibacillus porcorum</name>
    <dbReference type="NCBI Taxonomy" id="1197717"/>
    <lineage>
        <taxon>Bacteria</taxon>
        <taxon>Thermotogati</taxon>
        <taxon>Synergistota</taxon>
        <taxon>Synergistia</taxon>
        <taxon>Synergistales</taxon>
        <taxon>Synergistaceae</taxon>
        <taxon>Cloacibacillus</taxon>
    </lineage>
</organism>
<proteinExistence type="predicted"/>
<name>A0A1B2I6V7_9BACT</name>
<keyword evidence="3" id="KW-1185">Reference proteome</keyword>
<evidence type="ECO:0000259" key="1">
    <source>
        <dbReference type="Pfam" id="PF00501"/>
    </source>
</evidence>
<dbReference type="GeneID" id="83058512"/>
<dbReference type="NCBIfam" id="NF045666">
    <property type="entry name" value="DVU1553_fam_AMP"/>
    <property type="match status" value="1"/>
</dbReference>
<sequence>MISALESLTAEITGFSTPIDDKVMLRWQLSQIRAAMRRAAEKNTAYAKRFAAVDISAIDSYEALRLIPFTYPEEIAAEPEVFNCEAGRNIARITSLRTSGSLGAPKRIYFTERDLQRTVRLFEMGMAPIIGTYGKRCLVMMSDASPGSIASLLKEGVERSGVPTVIYGNIRDIDNAAGAVCRGDTIVGIPAQIIHLCRKYPWLRPESVLLSADYVPAPAAHAIRKLWRCRVYTHYGMTETCFGCAVQCRESGAQHLRHDSLLIEIVDPASGRQLDFGREGEVVVTAFANEAMPLFRYRTGDIASLSTVRCECGSSLPRLGRVRGRLKNRMEIDGFQFCIEALDDVLYNNPGLWRYETEIIGGGDNKELLIKVQGDDSLKISDLYTELASLLPPALEVKITFADPLTLPFCKRRIAVR</sequence>
<dbReference type="KEGG" id="cpor:BED41_11710"/>
<dbReference type="RefSeq" id="WP_066746452.1">
    <property type="nucleotide sequence ID" value="NZ_CP016757.1"/>
</dbReference>
<evidence type="ECO:0000313" key="3">
    <source>
        <dbReference type="Proteomes" id="UP000093044"/>
    </source>
</evidence>
<dbReference type="EMBL" id="CP016757">
    <property type="protein sequence ID" value="ANZ45683.1"/>
    <property type="molecule type" value="Genomic_DNA"/>
</dbReference>
<dbReference type="PANTHER" id="PTHR36932">
    <property type="entry name" value="CAPSULAR POLYSACCHARIDE BIOSYNTHESIS PROTEIN"/>
    <property type="match status" value="1"/>
</dbReference>
<accession>A0A1B2I6V7</accession>
<dbReference type="InterPro" id="IPR042099">
    <property type="entry name" value="ANL_N_sf"/>
</dbReference>
<evidence type="ECO:0000313" key="2">
    <source>
        <dbReference type="EMBL" id="ANZ45683.1"/>
    </source>
</evidence>
<feature type="domain" description="AMP-dependent synthetase/ligase" evidence="1">
    <location>
        <begin position="98"/>
        <end position="284"/>
    </location>
</feature>
<dbReference type="PANTHER" id="PTHR36932:SF1">
    <property type="entry name" value="CAPSULAR POLYSACCHARIDE BIOSYNTHESIS PROTEIN"/>
    <property type="match status" value="1"/>
</dbReference>
<dbReference type="InterPro" id="IPR000873">
    <property type="entry name" value="AMP-dep_synth/lig_dom"/>
</dbReference>
<dbReference type="Pfam" id="PF00501">
    <property type="entry name" value="AMP-binding"/>
    <property type="match status" value="1"/>
</dbReference>
<protein>
    <recommendedName>
        <fullName evidence="1">AMP-dependent synthetase/ligase domain-containing protein</fullName>
    </recommendedName>
</protein>
<dbReference type="Gene3D" id="3.40.50.12780">
    <property type="entry name" value="N-terminal domain of ligase-like"/>
    <property type="match status" value="1"/>
</dbReference>
<dbReference type="Proteomes" id="UP000093044">
    <property type="component" value="Chromosome"/>
</dbReference>
<gene>
    <name evidence="2" type="ORF">BED41_11710</name>
</gene>
<dbReference type="STRING" id="1197717.BED41_11710"/>